<comment type="subcellular location">
    <subcellularLocation>
        <location evidence="1">Cell membrane</location>
        <topology evidence="1">Multi-pass membrane protein</topology>
    </subcellularLocation>
</comment>
<evidence type="ECO:0000256" key="1">
    <source>
        <dbReference type="ARBA" id="ARBA00004651"/>
    </source>
</evidence>
<reference evidence="10 11" key="1">
    <citation type="submission" date="2018-06" db="EMBL/GenBank/DDBJ databases">
        <authorList>
            <consortium name="Pathogen Informatics"/>
            <person name="Doyle S."/>
        </authorList>
    </citation>
    <scope>NUCLEOTIDE SEQUENCE [LARGE SCALE GENOMIC DNA]</scope>
    <source>
        <strain evidence="10 11">NCTC8256</strain>
    </source>
</reference>
<keyword evidence="6 9" id="KW-0812">Transmembrane</keyword>
<keyword evidence="3" id="KW-1003">Cell membrane</keyword>
<feature type="transmembrane region" description="Helical" evidence="9">
    <location>
        <begin position="45"/>
        <end position="66"/>
    </location>
</feature>
<dbReference type="EMBL" id="UGXR01000001">
    <property type="protein sequence ID" value="SUH06246.1"/>
    <property type="molecule type" value="Genomic_DNA"/>
</dbReference>
<organism evidence="10 11">
    <name type="scientific">Salmonella enterica I</name>
    <dbReference type="NCBI Taxonomy" id="59201"/>
    <lineage>
        <taxon>Bacteria</taxon>
        <taxon>Pseudomonadati</taxon>
        <taxon>Pseudomonadota</taxon>
        <taxon>Gammaproteobacteria</taxon>
        <taxon>Enterobacterales</taxon>
        <taxon>Enterobacteriaceae</taxon>
        <taxon>Salmonella</taxon>
    </lineage>
</organism>
<dbReference type="PANTHER" id="PTHR32502:SF8">
    <property type="entry name" value="N-ACETYLGALACTOSAMINE PERMEASE IIC COMPONENT 1"/>
    <property type="match status" value="1"/>
</dbReference>
<dbReference type="InterPro" id="IPR004700">
    <property type="entry name" value="PTS_IIC_man"/>
</dbReference>
<dbReference type="PROSITE" id="PS51106">
    <property type="entry name" value="PTS_EIIC_TYPE_4"/>
    <property type="match status" value="1"/>
</dbReference>
<evidence type="ECO:0000256" key="7">
    <source>
        <dbReference type="ARBA" id="ARBA00022989"/>
    </source>
</evidence>
<dbReference type="AlphaFoldDB" id="A0A379VHC3"/>
<feature type="transmembrane region" description="Helical" evidence="9">
    <location>
        <begin position="21"/>
        <end position="39"/>
    </location>
</feature>
<evidence type="ECO:0000256" key="2">
    <source>
        <dbReference type="ARBA" id="ARBA00022448"/>
    </source>
</evidence>
<evidence type="ECO:0000256" key="9">
    <source>
        <dbReference type="SAM" id="Phobius"/>
    </source>
</evidence>
<keyword evidence="2" id="KW-0813">Transport</keyword>
<dbReference type="GO" id="GO:0005886">
    <property type="term" value="C:plasma membrane"/>
    <property type="evidence" value="ECO:0007669"/>
    <property type="project" value="UniProtKB-SubCell"/>
</dbReference>
<name>A0A379VHC3_SALET</name>
<dbReference type="Proteomes" id="UP000254346">
    <property type="component" value="Unassembled WGS sequence"/>
</dbReference>
<dbReference type="Pfam" id="PF03609">
    <property type="entry name" value="EII-Sor"/>
    <property type="match status" value="1"/>
</dbReference>
<evidence type="ECO:0000256" key="3">
    <source>
        <dbReference type="ARBA" id="ARBA00022475"/>
    </source>
</evidence>
<evidence type="ECO:0000313" key="11">
    <source>
        <dbReference type="Proteomes" id="UP000254346"/>
    </source>
</evidence>
<keyword evidence="5" id="KW-0598">Phosphotransferase system</keyword>
<evidence type="ECO:0000256" key="5">
    <source>
        <dbReference type="ARBA" id="ARBA00022683"/>
    </source>
</evidence>
<proteinExistence type="predicted"/>
<keyword evidence="7 9" id="KW-1133">Transmembrane helix</keyword>
<sequence length="272" mass="29375">MTGVSEGSQQRGSLKNEVYRITLWNTLLFASLMGLYYWFARLRLGYTFSAMLLQPVVIAVFVGLLLGNMQTAMIIGAGMQLVYLGVTSTPGGNVPSDPALAACISIPIAVKAGMDPNLAIALAIPFGVIGVFLDQLRRTLNAAWVHMADKHAETANMAGIMRCAFLYPALLGLVLRFPVVFAANYFGQDVVESFLKLMPHWLTHSFEIMGGILPALGFAITIMVIGKKSLLPWFIGGFFAVLYLKVDIMAMAIFGTCVAFLIKGLAKNEGAA</sequence>
<evidence type="ECO:0000256" key="8">
    <source>
        <dbReference type="ARBA" id="ARBA00023136"/>
    </source>
</evidence>
<feature type="transmembrane region" description="Helical" evidence="9">
    <location>
        <begin position="165"/>
        <end position="186"/>
    </location>
</feature>
<evidence type="ECO:0000313" key="10">
    <source>
        <dbReference type="EMBL" id="SUH06246.1"/>
    </source>
</evidence>
<evidence type="ECO:0000256" key="4">
    <source>
        <dbReference type="ARBA" id="ARBA00022597"/>
    </source>
</evidence>
<evidence type="ECO:0000256" key="6">
    <source>
        <dbReference type="ARBA" id="ARBA00022692"/>
    </source>
</evidence>
<feature type="transmembrane region" description="Helical" evidence="9">
    <location>
        <begin position="206"/>
        <end position="226"/>
    </location>
</feature>
<accession>A0A379VHC3</accession>
<dbReference type="GO" id="GO:0009401">
    <property type="term" value="P:phosphoenolpyruvate-dependent sugar phosphotransferase system"/>
    <property type="evidence" value="ECO:0007669"/>
    <property type="project" value="UniProtKB-KW"/>
</dbReference>
<keyword evidence="8 9" id="KW-0472">Membrane</keyword>
<dbReference type="InterPro" id="IPR050303">
    <property type="entry name" value="GatZ_KbaZ_carbometab"/>
</dbReference>
<dbReference type="PANTHER" id="PTHR32502">
    <property type="entry name" value="N-ACETYLGALACTOSAMINE PERMEASE II COMPONENT-RELATED"/>
    <property type="match status" value="1"/>
</dbReference>
<feature type="transmembrane region" description="Helical" evidence="9">
    <location>
        <begin position="233"/>
        <end position="262"/>
    </location>
</feature>
<keyword evidence="4" id="KW-0762">Sugar transport</keyword>
<protein>
    <submittedName>
        <fullName evidence="10">PTS system protein</fullName>
    </submittedName>
</protein>
<gene>
    <name evidence="10" type="primary">agaC</name>
    <name evidence="10" type="ORF">NCTC8256_00085</name>
</gene>